<gene>
    <name evidence="2" type="ORF">ACFQGB_03465</name>
</gene>
<accession>A0ABD5VCV9</accession>
<keyword evidence="1" id="KW-0472">Membrane</keyword>
<feature type="transmembrane region" description="Helical" evidence="1">
    <location>
        <begin position="7"/>
        <end position="27"/>
    </location>
</feature>
<dbReference type="InterPro" id="IPR058307">
    <property type="entry name" value="DUF7994"/>
</dbReference>
<keyword evidence="1" id="KW-1133">Transmembrane helix</keyword>
<sequence>MRQSRFAWFGVVELLLAAALLAVFGPVVLTTTAVVPLVVVSGILAILAARYAVIEVAGVSVTWRSLVGASYLAFAVMWPLIYGPTVLFGDPVAEDYLMFVVAVVSAGCFLFFGIDIARGGRHFDVTGDVDRVLSL</sequence>
<dbReference type="RefSeq" id="WP_336348918.1">
    <property type="nucleotide sequence ID" value="NZ_JAZAQL010000001.1"/>
</dbReference>
<dbReference type="AlphaFoldDB" id="A0ABD5VCV9"/>
<feature type="transmembrane region" description="Helical" evidence="1">
    <location>
        <begin position="33"/>
        <end position="53"/>
    </location>
</feature>
<keyword evidence="3" id="KW-1185">Reference proteome</keyword>
<evidence type="ECO:0000256" key="1">
    <source>
        <dbReference type="SAM" id="Phobius"/>
    </source>
</evidence>
<keyword evidence="1" id="KW-0812">Transmembrane</keyword>
<protein>
    <recommendedName>
        <fullName evidence="4">SPW repeat-containing protein</fullName>
    </recommendedName>
</protein>
<evidence type="ECO:0008006" key="4">
    <source>
        <dbReference type="Google" id="ProtNLM"/>
    </source>
</evidence>
<dbReference type="Pfam" id="PF25957">
    <property type="entry name" value="DUF7994"/>
    <property type="match status" value="1"/>
</dbReference>
<comment type="caution">
    <text evidence="2">The sequence shown here is derived from an EMBL/GenBank/DDBJ whole genome shotgun (WGS) entry which is preliminary data.</text>
</comment>
<name>A0ABD5VCV9_9EURY</name>
<feature type="transmembrane region" description="Helical" evidence="1">
    <location>
        <begin position="65"/>
        <end position="84"/>
    </location>
</feature>
<reference evidence="2 3" key="1">
    <citation type="journal article" date="2019" name="Int. J. Syst. Evol. Microbiol.">
        <title>The Global Catalogue of Microorganisms (GCM) 10K type strain sequencing project: providing services to taxonomists for standard genome sequencing and annotation.</title>
        <authorList>
            <consortium name="The Broad Institute Genomics Platform"/>
            <consortium name="The Broad Institute Genome Sequencing Center for Infectious Disease"/>
            <person name="Wu L."/>
            <person name="Ma J."/>
        </authorList>
    </citation>
    <scope>NUCLEOTIDE SEQUENCE [LARGE SCALE GENOMIC DNA]</scope>
    <source>
        <strain evidence="2 3">GX26</strain>
    </source>
</reference>
<dbReference type="EMBL" id="JBHSXN010000001">
    <property type="protein sequence ID" value="MFC6951912.1"/>
    <property type="molecule type" value="Genomic_DNA"/>
</dbReference>
<feature type="transmembrane region" description="Helical" evidence="1">
    <location>
        <begin position="96"/>
        <end position="114"/>
    </location>
</feature>
<evidence type="ECO:0000313" key="3">
    <source>
        <dbReference type="Proteomes" id="UP001596395"/>
    </source>
</evidence>
<proteinExistence type="predicted"/>
<organism evidence="2 3">
    <name type="scientific">Halorubellus litoreus</name>
    <dbReference type="NCBI Taxonomy" id="755308"/>
    <lineage>
        <taxon>Archaea</taxon>
        <taxon>Methanobacteriati</taxon>
        <taxon>Methanobacteriota</taxon>
        <taxon>Stenosarchaea group</taxon>
        <taxon>Halobacteria</taxon>
        <taxon>Halobacteriales</taxon>
        <taxon>Halorubellaceae</taxon>
        <taxon>Halorubellus</taxon>
    </lineage>
</organism>
<dbReference type="Proteomes" id="UP001596395">
    <property type="component" value="Unassembled WGS sequence"/>
</dbReference>
<evidence type="ECO:0000313" key="2">
    <source>
        <dbReference type="EMBL" id="MFC6951912.1"/>
    </source>
</evidence>